<keyword evidence="5" id="KW-0677">Repeat</keyword>
<evidence type="ECO:0000256" key="1">
    <source>
        <dbReference type="ARBA" id="ARBA00003767"/>
    </source>
</evidence>
<evidence type="ECO:0000256" key="10">
    <source>
        <dbReference type="ARBA" id="ARBA00023163"/>
    </source>
</evidence>
<feature type="domain" description="C2H2-type" evidence="14">
    <location>
        <begin position="328"/>
        <end position="355"/>
    </location>
</feature>
<accession>A0A482WJ10</accession>
<dbReference type="FunFam" id="3.30.160.60:FF:000618">
    <property type="entry name" value="zinc finger protein 341 isoform X1"/>
    <property type="match status" value="1"/>
</dbReference>
<evidence type="ECO:0000256" key="12">
    <source>
        <dbReference type="PROSITE-ProRule" id="PRU00042"/>
    </source>
</evidence>
<comment type="subcellular location">
    <subcellularLocation>
        <location evidence="2">Nucleus</location>
    </subcellularLocation>
</comment>
<dbReference type="SMR" id="A0A482WJ10"/>
<keyword evidence="11" id="KW-0539">Nucleus</keyword>
<feature type="compositionally biased region" description="Basic and acidic residues" evidence="13">
    <location>
        <begin position="380"/>
        <end position="393"/>
    </location>
</feature>
<dbReference type="InterPro" id="IPR013087">
    <property type="entry name" value="Znf_C2H2_type"/>
</dbReference>
<feature type="region of interest" description="Disordered" evidence="13">
    <location>
        <begin position="561"/>
        <end position="591"/>
    </location>
</feature>
<gene>
    <name evidence="15" type="ORF">LSTR_LSTR004857</name>
</gene>
<evidence type="ECO:0000256" key="4">
    <source>
        <dbReference type="ARBA" id="ARBA00022723"/>
    </source>
</evidence>
<dbReference type="FunFam" id="3.30.160.60:FF:000624">
    <property type="entry name" value="zinc finger protein 697"/>
    <property type="match status" value="1"/>
</dbReference>
<feature type="compositionally biased region" description="Basic and acidic residues" evidence="13">
    <location>
        <begin position="483"/>
        <end position="495"/>
    </location>
</feature>
<comment type="similarity">
    <text evidence="3">Belongs to the krueppel C2H2-type zinc-finger protein family.</text>
</comment>
<evidence type="ECO:0000256" key="8">
    <source>
        <dbReference type="ARBA" id="ARBA00023015"/>
    </source>
</evidence>
<dbReference type="InterPro" id="IPR036236">
    <property type="entry name" value="Znf_C2H2_sf"/>
</dbReference>
<comment type="function">
    <text evidence="1">May be involved in transcriptional regulation.</text>
</comment>
<dbReference type="Pfam" id="PF00096">
    <property type="entry name" value="zf-C2H2"/>
    <property type="match status" value="5"/>
</dbReference>
<keyword evidence="4" id="KW-0479">Metal-binding</keyword>
<keyword evidence="6 12" id="KW-0863">Zinc-finger</keyword>
<keyword evidence="8" id="KW-0805">Transcription regulation</keyword>
<keyword evidence="16" id="KW-1185">Reference proteome</keyword>
<evidence type="ECO:0000256" key="7">
    <source>
        <dbReference type="ARBA" id="ARBA00022833"/>
    </source>
</evidence>
<proteinExistence type="inferred from homology"/>
<dbReference type="Pfam" id="PF13894">
    <property type="entry name" value="zf-C2H2_4"/>
    <property type="match status" value="2"/>
</dbReference>
<evidence type="ECO:0000256" key="2">
    <source>
        <dbReference type="ARBA" id="ARBA00004123"/>
    </source>
</evidence>
<feature type="domain" description="C2H2-type" evidence="14">
    <location>
        <begin position="188"/>
        <end position="215"/>
    </location>
</feature>
<feature type="domain" description="C2H2-type" evidence="14">
    <location>
        <begin position="272"/>
        <end position="299"/>
    </location>
</feature>
<dbReference type="GO" id="GO:0005634">
    <property type="term" value="C:nucleus"/>
    <property type="evidence" value="ECO:0007669"/>
    <property type="project" value="UniProtKB-SubCell"/>
</dbReference>
<keyword evidence="10" id="KW-0804">Transcription</keyword>
<dbReference type="InParanoid" id="A0A482WJ10"/>
<evidence type="ECO:0000256" key="13">
    <source>
        <dbReference type="SAM" id="MobiDB-lite"/>
    </source>
</evidence>
<protein>
    <recommendedName>
        <fullName evidence="14">C2H2-type domain-containing protein</fullName>
    </recommendedName>
</protein>
<name>A0A482WJ10_LAOST</name>
<feature type="region of interest" description="Disordered" evidence="13">
    <location>
        <begin position="78"/>
        <end position="98"/>
    </location>
</feature>
<dbReference type="PROSITE" id="PS00028">
    <property type="entry name" value="ZINC_FINGER_C2H2_1"/>
    <property type="match status" value="8"/>
</dbReference>
<dbReference type="GO" id="GO:0000978">
    <property type="term" value="F:RNA polymerase II cis-regulatory region sequence-specific DNA binding"/>
    <property type="evidence" value="ECO:0007669"/>
    <property type="project" value="TreeGrafter"/>
</dbReference>
<evidence type="ECO:0000256" key="11">
    <source>
        <dbReference type="ARBA" id="ARBA00023242"/>
    </source>
</evidence>
<sequence length="645" mass="71425">MSELWDKSQKDWIKNMWLNYKPQNQNNNESLWSRVSEIVGMFNTEGGGGGGGGGEERDVAVGTDCTLRPVALVVTQQSPTATAAATPTPTASSDGAEAPVRRVVCSPDLPVFPTFDESAADSSTGPDRVFKCSFCQKTFSQKNTYQNHLRSHGKEGEDRYQCNYCGKTFAVPARLTRHYRTHTGEKPYQCEYCKKSFSVKENLSVHRRIHTKERPYKCDICERAFEHSGKLHRHMRIHTGERPHKCAICQKTFIQSGQLVIHMRTHTGEKPYVCKSCGKGFTCSKQLKVHSRTHTGEKPYSCEICGKAFGYNHVLKLHQVAHFGEKVYKCTICNQTFTSKKTMEGHIKSHSEPAAPHSNRPEERSPEASVGESSCASSTSDKENKMDSTERIRTNIPSANSYSNSYIIQNNNNSAVNNLLDNGKNDRSEAAAPQPHPNIKELCQYLYPRSPQHSTQQQQQQQHSMSSGLNPTLLAAVAAAAANEERQEPTSHRDIVLMSPVPSSSNSLHTIETSSSLPVTEPPVYLNPDPMASIQRRPAYQYQLHPLPECLQNRPVLINLPLRTSSSDGSDGDPLLTPPSSNPVSPVPSSSPELVAIPELDAIPTAAQVQVVLPLRKRSKMILKSMESEVAAVRYSSVIHYAKAS</sequence>
<evidence type="ECO:0000256" key="6">
    <source>
        <dbReference type="ARBA" id="ARBA00022771"/>
    </source>
</evidence>
<keyword evidence="9" id="KW-0238">DNA-binding</keyword>
<evidence type="ECO:0000313" key="15">
    <source>
        <dbReference type="EMBL" id="RZF33171.1"/>
    </source>
</evidence>
<feature type="region of interest" description="Disordered" evidence="13">
    <location>
        <begin position="417"/>
        <end position="436"/>
    </location>
</feature>
<feature type="domain" description="C2H2-type" evidence="14">
    <location>
        <begin position="216"/>
        <end position="243"/>
    </location>
</feature>
<dbReference type="FunFam" id="3.30.160.60:FF:001480">
    <property type="entry name" value="Si:cabz01071911.3"/>
    <property type="match status" value="1"/>
</dbReference>
<dbReference type="AlphaFoldDB" id="A0A482WJ10"/>
<dbReference type="GO" id="GO:0000981">
    <property type="term" value="F:DNA-binding transcription factor activity, RNA polymerase II-specific"/>
    <property type="evidence" value="ECO:0007669"/>
    <property type="project" value="TreeGrafter"/>
</dbReference>
<feature type="domain" description="C2H2-type" evidence="14">
    <location>
        <begin position="244"/>
        <end position="271"/>
    </location>
</feature>
<keyword evidence="7" id="KW-0862">Zinc</keyword>
<dbReference type="FunFam" id="3.30.160.60:FF:000478">
    <property type="entry name" value="Zinc finger protein 133"/>
    <property type="match status" value="1"/>
</dbReference>
<feature type="domain" description="C2H2-type" evidence="14">
    <location>
        <begin position="160"/>
        <end position="187"/>
    </location>
</feature>
<evidence type="ECO:0000256" key="5">
    <source>
        <dbReference type="ARBA" id="ARBA00022737"/>
    </source>
</evidence>
<feature type="compositionally biased region" description="Low complexity" evidence="13">
    <location>
        <begin position="565"/>
        <end position="575"/>
    </location>
</feature>
<feature type="compositionally biased region" description="Low complexity" evidence="13">
    <location>
        <begin position="78"/>
        <end position="93"/>
    </location>
</feature>
<dbReference type="PANTHER" id="PTHR23235:SF142">
    <property type="entry name" value="ZINC FINGER PROTEIN 384"/>
    <property type="match status" value="1"/>
</dbReference>
<dbReference type="PROSITE" id="PS50157">
    <property type="entry name" value="ZINC_FINGER_C2H2_2"/>
    <property type="match status" value="8"/>
</dbReference>
<dbReference type="EMBL" id="QKKF02034760">
    <property type="protein sequence ID" value="RZF33171.1"/>
    <property type="molecule type" value="Genomic_DNA"/>
</dbReference>
<evidence type="ECO:0000256" key="9">
    <source>
        <dbReference type="ARBA" id="ARBA00023125"/>
    </source>
</evidence>
<feature type="compositionally biased region" description="Polar residues" evidence="13">
    <location>
        <begin position="501"/>
        <end position="518"/>
    </location>
</feature>
<dbReference type="Proteomes" id="UP000291343">
    <property type="component" value="Unassembled WGS sequence"/>
</dbReference>
<evidence type="ECO:0000259" key="14">
    <source>
        <dbReference type="PROSITE" id="PS50157"/>
    </source>
</evidence>
<dbReference type="GO" id="GO:0008270">
    <property type="term" value="F:zinc ion binding"/>
    <property type="evidence" value="ECO:0007669"/>
    <property type="project" value="UniProtKB-KW"/>
</dbReference>
<dbReference type="FunFam" id="3.30.160.60:FF:000634">
    <property type="entry name" value="Zinc finger X-chromosomal protein"/>
    <property type="match status" value="2"/>
</dbReference>
<evidence type="ECO:0000313" key="16">
    <source>
        <dbReference type="Proteomes" id="UP000291343"/>
    </source>
</evidence>
<dbReference type="PANTHER" id="PTHR23235">
    <property type="entry name" value="KRUEPPEL-LIKE TRANSCRIPTION FACTOR"/>
    <property type="match status" value="1"/>
</dbReference>
<dbReference type="STRING" id="195883.A0A482WJ10"/>
<dbReference type="FunFam" id="3.30.160.60:FF:000065">
    <property type="entry name" value="B-cell CLL/lymphoma 6, member B"/>
    <property type="match status" value="1"/>
</dbReference>
<organism evidence="15 16">
    <name type="scientific">Laodelphax striatellus</name>
    <name type="common">Small brown planthopper</name>
    <name type="synonym">Delphax striatella</name>
    <dbReference type="NCBI Taxonomy" id="195883"/>
    <lineage>
        <taxon>Eukaryota</taxon>
        <taxon>Metazoa</taxon>
        <taxon>Ecdysozoa</taxon>
        <taxon>Arthropoda</taxon>
        <taxon>Hexapoda</taxon>
        <taxon>Insecta</taxon>
        <taxon>Pterygota</taxon>
        <taxon>Neoptera</taxon>
        <taxon>Paraneoptera</taxon>
        <taxon>Hemiptera</taxon>
        <taxon>Auchenorrhyncha</taxon>
        <taxon>Fulgoroidea</taxon>
        <taxon>Delphacidae</taxon>
        <taxon>Criomorphinae</taxon>
        <taxon>Laodelphax</taxon>
    </lineage>
</organism>
<feature type="domain" description="C2H2-type" evidence="14">
    <location>
        <begin position="130"/>
        <end position="157"/>
    </location>
</feature>
<comment type="caution">
    <text evidence="15">The sequence shown here is derived from an EMBL/GenBank/DDBJ whole genome shotgun (WGS) entry which is preliminary data.</text>
</comment>
<feature type="domain" description="C2H2-type" evidence="14">
    <location>
        <begin position="300"/>
        <end position="327"/>
    </location>
</feature>
<dbReference type="OrthoDB" id="6591996at2759"/>
<feature type="region of interest" description="Disordered" evidence="13">
    <location>
        <begin position="344"/>
        <end position="397"/>
    </location>
</feature>
<dbReference type="SMART" id="SM00355">
    <property type="entry name" value="ZnF_C2H2"/>
    <property type="match status" value="8"/>
</dbReference>
<dbReference type="Gene3D" id="3.30.160.60">
    <property type="entry name" value="Classic Zinc Finger"/>
    <property type="match status" value="8"/>
</dbReference>
<feature type="region of interest" description="Disordered" evidence="13">
    <location>
        <begin position="479"/>
        <end position="524"/>
    </location>
</feature>
<reference evidence="15 16" key="1">
    <citation type="journal article" date="2017" name="Gigascience">
        <title>Genome sequence of the small brown planthopper, Laodelphax striatellus.</title>
        <authorList>
            <person name="Zhu J."/>
            <person name="Jiang F."/>
            <person name="Wang X."/>
            <person name="Yang P."/>
            <person name="Bao Y."/>
            <person name="Zhao W."/>
            <person name="Wang W."/>
            <person name="Lu H."/>
            <person name="Wang Q."/>
            <person name="Cui N."/>
            <person name="Li J."/>
            <person name="Chen X."/>
            <person name="Luo L."/>
            <person name="Yu J."/>
            <person name="Kang L."/>
            <person name="Cui F."/>
        </authorList>
    </citation>
    <scope>NUCLEOTIDE SEQUENCE [LARGE SCALE GENOMIC DNA]</scope>
    <source>
        <strain evidence="15">Lst14</strain>
    </source>
</reference>
<dbReference type="SUPFAM" id="SSF57667">
    <property type="entry name" value="beta-beta-alpha zinc fingers"/>
    <property type="match status" value="5"/>
</dbReference>
<feature type="compositionally biased region" description="Low complexity" evidence="13">
    <location>
        <begin position="582"/>
        <end position="591"/>
    </location>
</feature>
<evidence type="ECO:0000256" key="3">
    <source>
        <dbReference type="ARBA" id="ARBA00006991"/>
    </source>
</evidence>